<protein>
    <recommendedName>
        <fullName evidence="5">HTH cro/C1-type domain-containing protein</fullName>
    </recommendedName>
</protein>
<name>A0ABZ2A8M9_STRNV</name>
<feature type="region of interest" description="Disordered" evidence="1">
    <location>
        <begin position="104"/>
        <end position="134"/>
    </location>
</feature>
<keyword evidence="2" id="KW-1133">Transmembrane helix</keyword>
<evidence type="ECO:0000256" key="1">
    <source>
        <dbReference type="SAM" id="MobiDB-lite"/>
    </source>
</evidence>
<feature type="compositionally biased region" description="Low complexity" evidence="1">
    <location>
        <begin position="8"/>
        <end position="23"/>
    </location>
</feature>
<organism evidence="3 4">
    <name type="scientific">Streptomyces niveus</name>
    <name type="common">Streptomyces spheroides</name>
    <dbReference type="NCBI Taxonomy" id="193462"/>
    <lineage>
        <taxon>Bacteria</taxon>
        <taxon>Bacillati</taxon>
        <taxon>Actinomycetota</taxon>
        <taxon>Actinomycetes</taxon>
        <taxon>Kitasatosporales</taxon>
        <taxon>Streptomycetaceae</taxon>
        <taxon>Streptomyces</taxon>
    </lineage>
</organism>
<keyword evidence="4" id="KW-1185">Reference proteome</keyword>
<dbReference type="SUPFAM" id="SSF63825">
    <property type="entry name" value="YWTD domain"/>
    <property type="match status" value="1"/>
</dbReference>
<evidence type="ECO:0000313" key="4">
    <source>
        <dbReference type="Proteomes" id="UP001432209"/>
    </source>
</evidence>
<dbReference type="RefSeq" id="WP_329077398.1">
    <property type="nucleotide sequence ID" value="NZ_CP109495.1"/>
</dbReference>
<keyword evidence="2" id="KW-0472">Membrane</keyword>
<evidence type="ECO:0008006" key="5">
    <source>
        <dbReference type="Google" id="ProtNLM"/>
    </source>
</evidence>
<evidence type="ECO:0000256" key="2">
    <source>
        <dbReference type="SAM" id="Phobius"/>
    </source>
</evidence>
<reference evidence="3" key="1">
    <citation type="submission" date="2022-10" db="EMBL/GenBank/DDBJ databases">
        <title>The complete genomes of actinobacterial strains from the NBC collection.</title>
        <authorList>
            <person name="Joergensen T.S."/>
            <person name="Alvarez Arevalo M."/>
            <person name="Sterndorff E.B."/>
            <person name="Faurdal D."/>
            <person name="Vuksanovic O."/>
            <person name="Mourched A.-S."/>
            <person name="Charusanti P."/>
            <person name="Shaw S."/>
            <person name="Blin K."/>
            <person name="Weber T."/>
        </authorList>
    </citation>
    <scope>NUCLEOTIDE SEQUENCE</scope>
    <source>
        <strain evidence="3">NBC_01432</strain>
    </source>
</reference>
<feature type="transmembrane region" description="Helical" evidence="2">
    <location>
        <begin position="139"/>
        <end position="161"/>
    </location>
</feature>
<accession>A0ABZ2A8M9</accession>
<dbReference type="EMBL" id="CP109495">
    <property type="protein sequence ID" value="WUX53768.1"/>
    <property type="molecule type" value="Genomic_DNA"/>
</dbReference>
<proteinExistence type="predicted"/>
<gene>
    <name evidence="3" type="ORF">OG442_20600</name>
</gene>
<sequence>MTGGTTDGAGSAARAGRRQGAPRGRTEQANALASFVLEVTDGVTLRELAERYHVGKTMWGEYRSGQKLVPLDLLERLVADRTPEEATRVSRTRTARRLHAAAVDAAAGPPEPAPEPGAVSGPGPSPGPRTPPRRRRHRLAVGVTVTAAVAVVALLLLVALLPSGDEDISAGGKLPSGGASQDGSPPVRAAPLTGTGVFAIGPGGDGVLQWDGPGAGDWTRIGDTAKRLWAGPAGLFATGVRGDGLFAYGGSPGRWHQVGEPGADFAISGTRVYRLAPDRGSVHVWDGRGTSWTWVGGPASRLYGGGPGLFATNPKDGRIFKYAGRPGEWEFVGTAGADFALTDRHLYGLTPDRAMVTRWLAPETRDADEKWTWAAGPAGALFAGAAGLFSTDPTGTRLRHYAKNAWHDIGPAGAEVRVAGREVFVLTDDRTSVRRWDPRTDTWTRVGGPAGTLAVTVPRAGA</sequence>
<keyword evidence="2" id="KW-0812">Transmembrane</keyword>
<evidence type="ECO:0000313" key="3">
    <source>
        <dbReference type="EMBL" id="WUX53768.1"/>
    </source>
</evidence>
<dbReference type="Proteomes" id="UP001432209">
    <property type="component" value="Chromosome"/>
</dbReference>
<feature type="region of interest" description="Disordered" evidence="1">
    <location>
        <begin position="1"/>
        <end position="27"/>
    </location>
</feature>
<feature type="region of interest" description="Disordered" evidence="1">
    <location>
        <begin position="172"/>
        <end position="192"/>
    </location>
</feature>